<evidence type="ECO:0000313" key="9">
    <source>
        <dbReference type="Proteomes" id="UP000193411"/>
    </source>
</evidence>
<comment type="subcellular location">
    <subcellularLocation>
        <location evidence="1">Membrane</location>
        <topology evidence="1">Multi-pass membrane protein</topology>
    </subcellularLocation>
</comment>
<keyword evidence="5" id="KW-0175">Coiled coil</keyword>
<evidence type="ECO:0000256" key="6">
    <source>
        <dbReference type="SAM" id="MobiDB-lite"/>
    </source>
</evidence>
<evidence type="ECO:0000256" key="4">
    <source>
        <dbReference type="ARBA" id="ARBA00023136"/>
    </source>
</evidence>
<keyword evidence="3 7" id="KW-1133">Transmembrane helix</keyword>
<gene>
    <name evidence="8" type="ORF">BCR44DRAFT_1503054</name>
</gene>
<name>A0A1Y2H9E4_9FUNG</name>
<evidence type="ECO:0000256" key="2">
    <source>
        <dbReference type="ARBA" id="ARBA00022692"/>
    </source>
</evidence>
<feature type="transmembrane region" description="Helical" evidence="7">
    <location>
        <begin position="589"/>
        <end position="611"/>
    </location>
</feature>
<dbReference type="PANTHER" id="PTHR22911">
    <property type="entry name" value="ACYL-MALONYL CONDENSING ENZYME-RELATED"/>
    <property type="match status" value="1"/>
</dbReference>
<dbReference type="SUPFAM" id="SSF103481">
    <property type="entry name" value="Multidrug resistance efflux transporter EmrE"/>
    <property type="match status" value="1"/>
</dbReference>
<feature type="transmembrane region" description="Helical" evidence="7">
    <location>
        <begin position="623"/>
        <end position="641"/>
    </location>
</feature>
<evidence type="ECO:0000256" key="7">
    <source>
        <dbReference type="SAM" id="Phobius"/>
    </source>
</evidence>
<dbReference type="STRING" id="765915.A0A1Y2H9E4"/>
<dbReference type="OrthoDB" id="306876at2759"/>
<evidence type="ECO:0000313" key="8">
    <source>
        <dbReference type="EMBL" id="ORZ31207.1"/>
    </source>
</evidence>
<dbReference type="AlphaFoldDB" id="A0A1Y2H9E4"/>
<sequence>MPPPPVVGKCAALASRQFKEALVPSFDPASPPVWPFNIEAASNRQDQSAPPIQNSTLSFTDTTASLVRFPARLMGHAISTNEESIPSQFYPPASTGIYPGAVPMHFLATPALVPGPTFQRAAPAAAAGTGFKPTTSPVRPKAKRRDPNAKPKRVLTEAQVAELKRRLTERKDPKGVTGIFPDHAGLIRARLIELLTSNPLGPSSLHRVLELEPTLDGTKAPSAQTPGESHFAPIVGDMPWYFANRKRVLAPSIRLQGRKWESKHGVKKGKVYNSRGSKLDVVTDIVDPLSNLEDADVNKQEDPDIAVSLAVHLDTNPATATTLISLGDDGRRYKYLARVVLDLARPKSFKEWVKSINPGLPMMVLNAITACLISLVVKELMSDPFEYASMELVFIRSVTLSVLGLAWTCGSPYLRYYMAQWKSDSAGAVPWPVIKESLGDLLFGPESARLLMFGRSLCGFLSVSGTYLALVGLNVGEATVLTFFKPIWVGILGRIILGESWENSPTSHAHAISPLVRLLSLLAGMGGSIAAAGVYVFLRKMKGQSISAMQVSTTFAVWSAILSFFGAAFMEGQIFGAFKRFPPASLWEFTLLVPLMSVMSLANQLLMNLALRYETAAKCAAMNFVQIPAGFLIDLFAYGEAPGLPDYIGGGTIVTCVLLMTLQKLKKEMEEAKRKAAAKLAEAAAKAAKKVAAASGTNLAALKTSAVSPTVAPPQIVLPADGRDDGSRQGVYITNTMVSSMVSLRGMWSPFGSRSSLQTAGQERAKSATENEDEQPLMMMRSPTPTTLAPPSPSQAIPGLAPHKP</sequence>
<dbReference type="InterPro" id="IPR037185">
    <property type="entry name" value="EmrE-like"/>
</dbReference>
<feature type="coiled-coil region" evidence="5">
    <location>
        <begin position="659"/>
        <end position="686"/>
    </location>
</feature>
<feature type="transmembrane region" description="Helical" evidence="7">
    <location>
        <begin position="360"/>
        <end position="381"/>
    </location>
</feature>
<feature type="transmembrane region" description="Helical" evidence="7">
    <location>
        <begin position="393"/>
        <end position="414"/>
    </location>
</feature>
<feature type="transmembrane region" description="Helical" evidence="7">
    <location>
        <begin position="517"/>
        <end position="538"/>
    </location>
</feature>
<evidence type="ECO:0000256" key="3">
    <source>
        <dbReference type="ARBA" id="ARBA00022989"/>
    </source>
</evidence>
<feature type="transmembrane region" description="Helical" evidence="7">
    <location>
        <begin position="647"/>
        <end position="665"/>
    </location>
</feature>
<reference evidence="8 9" key="1">
    <citation type="submission" date="2016-07" db="EMBL/GenBank/DDBJ databases">
        <title>Pervasive Adenine N6-methylation of Active Genes in Fungi.</title>
        <authorList>
            <consortium name="DOE Joint Genome Institute"/>
            <person name="Mondo S.J."/>
            <person name="Dannebaum R.O."/>
            <person name="Kuo R.C."/>
            <person name="Labutti K."/>
            <person name="Haridas S."/>
            <person name="Kuo A."/>
            <person name="Salamov A."/>
            <person name="Ahrendt S.R."/>
            <person name="Lipzen A."/>
            <person name="Sullivan W."/>
            <person name="Andreopoulos W.B."/>
            <person name="Clum A."/>
            <person name="Lindquist E."/>
            <person name="Daum C."/>
            <person name="Ramamoorthy G.K."/>
            <person name="Gryganskyi A."/>
            <person name="Culley D."/>
            <person name="Magnuson J.K."/>
            <person name="James T.Y."/>
            <person name="O'Malley M.A."/>
            <person name="Stajich J.E."/>
            <person name="Spatafora J.W."/>
            <person name="Visel A."/>
            <person name="Grigoriev I.V."/>
        </authorList>
    </citation>
    <scope>NUCLEOTIDE SEQUENCE [LARGE SCALE GENOMIC DNA]</scope>
    <source>
        <strain evidence="8 9">PL171</strain>
    </source>
</reference>
<proteinExistence type="predicted"/>
<protein>
    <recommendedName>
        <fullName evidence="10">EamA domain-containing protein</fullName>
    </recommendedName>
</protein>
<evidence type="ECO:0000256" key="5">
    <source>
        <dbReference type="SAM" id="Coils"/>
    </source>
</evidence>
<accession>A0A1Y2H9E4</accession>
<feature type="region of interest" description="Disordered" evidence="6">
    <location>
        <begin position="124"/>
        <end position="155"/>
    </location>
</feature>
<dbReference type="PANTHER" id="PTHR22911:SF6">
    <property type="entry name" value="SOLUTE CARRIER FAMILY 35 MEMBER G1"/>
    <property type="match status" value="1"/>
</dbReference>
<keyword evidence="9" id="KW-1185">Reference proteome</keyword>
<organism evidence="8 9">
    <name type="scientific">Catenaria anguillulae PL171</name>
    <dbReference type="NCBI Taxonomy" id="765915"/>
    <lineage>
        <taxon>Eukaryota</taxon>
        <taxon>Fungi</taxon>
        <taxon>Fungi incertae sedis</taxon>
        <taxon>Blastocladiomycota</taxon>
        <taxon>Blastocladiomycetes</taxon>
        <taxon>Blastocladiales</taxon>
        <taxon>Catenariaceae</taxon>
        <taxon>Catenaria</taxon>
    </lineage>
</organism>
<feature type="region of interest" description="Disordered" evidence="6">
    <location>
        <begin position="753"/>
        <end position="805"/>
    </location>
</feature>
<evidence type="ECO:0008006" key="10">
    <source>
        <dbReference type="Google" id="ProtNLM"/>
    </source>
</evidence>
<feature type="transmembrane region" description="Helical" evidence="7">
    <location>
        <begin position="550"/>
        <end position="569"/>
    </location>
</feature>
<feature type="transmembrane region" description="Helical" evidence="7">
    <location>
        <begin position="450"/>
        <end position="471"/>
    </location>
</feature>
<keyword evidence="2 7" id="KW-0812">Transmembrane</keyword>
<dbReference type="GO" id="GO:0016020">
    <property type="term" value="C:membrane"/>
    <property type="evidence" value="ECO:0007669"/>
    <property type="project" value="UniProtKB-SubCell"/>
</dbReference>
<comment type="caution">
    <text evidence="8">The sequence shown here is derived from an EMBL/GenBank/DDBJ whole genome shotgun (WGS) entry which is preliminary data.</text>
</comment>
<dbReference type="Proteomes" id="UP000193411">
    <property type="component" value="Unassembled WGS sequence"/>
</dbReference>
<keyword evidence="4 7" id="KW-0472">Membrane</keyword>
<evidence type="ECO:0000256" key="1">
    <source>
        <dbReference type="ARBA" id="ARBA00004141"/>
    </source>
</evidence>
<dbReference type="EMBL" id="MCFL01000065">
    <property type="protein sequence ID" value="ORZ31207.1"/>
    <property type="molecule type" value="Genomic_DNA"/>
</dbReference>